<dbReference type="PANTHER" id="PTHR35037:SF3">
    <property type="entry name" value="C-TERMINAL REGION OF AIDA-LIKE PROTEIN"/>
    <property type="match status" value="1"/>
</dbReference>
<dbReference type="Pfam" id="PF18883">
    <property type="entry name" value="AC_1"/>
    <property type="match status" value="1"/>
</dbReference>
<comment type="caution">
    <text evidence="3">The sequence shown here is derived from an EMBL/GenBank/DDBJ whole genome shotgun (WGS) entry which is preliminary data.</text>
</comment>
<dbReference type="Pfam" id="PF03797">
    <property type="entry name" value="Autotransporter"/>
    <property type="match status" value="1"/>
</dbReference>
<dbReference type="Gene3D" id="2.40.128.130">
    <property type="entry name" value="Autotransporter beta-domain"/>
    <property type="match status" value="1"/>
</dbReference>
<name>A0ABV2GKJ4_9HYPH</name>
<dbReference type="SUPFAM" id="SSF51126">
    <property type="entry name" value="Pectin lyase-like"/>
    <property type="match status" value="1"/>
</dbReference>
<feature type="compositionally biased region" description="Pro residues" evidence="1">
    <location>
        <begin position="470"/>
        <end position="505"/>
    </location>
</feature>
<dbReference type="InterPro" id="IPR051551">
    <property type="entry name" value="Autotransporter_adhesion"/>
</dbReference>
<evidence type="ECO:0000256" key="1">
    <source>
        <dbReference type="SAM" id="MobiDB-lite"/>
    </source>
</evidence>
<feature type="region of interest" description="Disordered" evidence="1">
    <location>
        <begin position="465"/>
        <end position="578"/>
    </location>
</feature>
<evidence type="ECO:0000313" key="3">
    <source>
        <dbReference type="EMBL" id="MET3578687.1"/>
    </source>
</evidence>
<sequence length="901" mass="92523">MPNSVAFAACMLVPSAGNDIFTCDSGDSGGSLTDIAGNNTLTFPAAGTGQVSGSVTFGAGTDRIEMQSGTITGGVNQGDGSDSFVIGGGTVTGNVQQGSGIDDFNMSGGQIGSLNQGDGLDTFTMSEGRIVDFFDDGDHAVMTGGRIGRVNMKLDDNVFDMSGGTIDKNLVTGFGNDTIILSNGTIGGNISVSGGTDSVTVTGGTVGGEIRMSVGTDTFTWDGGGIIYGAIDLGGDADTASLSNLTDANIGATPQITGGAGIDALTFNNVKTGDVARFDSWETIDLTNDSQLIFDQTLTLGDAGTNTGSLTVDSSSTIFGGQANGGIAAFTAGQFAEVVNAGRIDLTNGGDGATDTFTIAGNYTGEGGQIFLNTVLGDDTSASDKLVIDGGTASGTTGMNIINSGGTGDSTRQDGIMVVEAINNGTTDSGAFALNSRVAAGAYEYLLFKGGVSANTEDNWYLRSTLVTPPAGPPPEPAPAPDPVEPQAPPPQAEEPEIVPPPPASELPDTPLPSEGDGTTEPTDPTPPVDVSDPEPEPPPAPPPAEPAEPPPPPPAPPTTPAPVPGPTATPPTPGATPVIADEVPLYRIEVPTYSVVPPVAHHLALSTLGTFHERRGEQILLHGGGYLPATWGRIFGQSTEMGWSGTVAPSFDGNLFGFQAGQDLFGRETDNGHFDRFGFFIGHANIDGDVKGQALGWNDLAVGDIDLGGTSFGGYWTHIGPQGWYVDAVLMGTWFDGDASSNSGESIDIDGTGVTASLEGGYPIALTDRWTLEPQGQIIWQHLSLDDSADSFSSVSFDSDDAVTGRVGFRLQGNYQTGASLIQPYLKANLWHNFSADQTILFDGDPITTELGGTSLEFGGGIVANLNEKLSLFATADYTTDIDGEETEIFEGNLGLSIKW</sequence>
<gene>
    <name evidence="3" type="ORF">ABID19_001712</name>
</gene>
<dbReference type="SUPFAM" id="SSF103515">
    <property type="entry name" value="Autotransporter"/>
    <property type="match status" value="1"/>
</dbReference>
<dbReference type="EMBL" id="JBEPMC010000003">
    <property type="protein sequence ID" value="MET3578687.1"/>
    <property type="molecule type" value="Genomic_DNA"/>
</dbReference>
<accession>A0ABV2GKJ4</accession>
<feature type="compositionally biased region" description="Pro residues" evidence="1">
    <location>
        <begin position="537"/>
        <end position="575"/>
    </location>
</feature>
<protein>
    <submittedName>
        <fullName evidence="3">Outer membrane autotransporter protein</fullName>
    </submittedName>
</protein>
<dbReference type="Gene3D" id="2.160.20.20">
    <property type="match status" value="1"/>
</dbReference>
<dbReference type="InterPro" id="IPR036709">
    <property type="entry name" value="Autotransporte_beta_dom_sf"/>
</dbReference>
<keyword evidence="4" id="KW-1185">Reference proteome</keyword>
<feature type="domain" description="Autotransporter" evidence="2">
    <location>
        <begin position="624"/>
        <end position="901"/>
    </location>
</feature>
<dbReference type="InterPro" id="IPR006315">
    <property type="entry name" value="OM_autotransptr_brl_dom"/>
</dbReference>
<reference evidence="3 4" key="1">
    <citation type="submission" date="2024-06" db="EMBL/GenBank/DDBJ databases">
        <title>Genomic Encyclopedia of Type Strains, Phase IV (KMG-IV): sequencing the most valuable type-strain genomes for metagenomic binning, comparative biology and taxonomic classification.</title>
        <authorList>
            <person name="Goeker M."/>
        </authorList>
    </citation>
    <scope>NUCLEOTIDE SEQUENCE [LARGE SCALE GENOMIC DNA]</scope>
    <source>
        <strain evidence="3 4">DSM 100022</strain>
    </source>
</reference>
<dbReference type="PROSITE" id="PS51208">
    <property type="entry name" value="AUTOTRANSPORTER"/>
    <property type="match status" value="1"/>
</dbReference>
<evidence type="ECO:0000313" key="4">
    <source>
        <dbReference type="Proteomes" id="UP001549204"/>
    </source>
</evidence>
<dbReference type="CDD" id="cd01344">
    <property type="entry name" value="PL2_Passenger_AT"/>
    <property type="match status" value="1"/>
</dbReference>
<dbReference type="NCBIfam" id="TIGR01414">
    <property type="entry name" value="autotrans_barl"/>
    <property type="match status" value="1"/>
</dbReference>
<dbReference type="InterPro" id="IPR012332">
    <property type="entry name" value="Autotransporter_pectin_lyase_C"/>
</dbReference>
<dbReference type="InterPro" id="IPR043990">
    <property type="entry name" value="AC_1"/>
</dbReference>
<dbReference type="SMART" id="SM00869">
    <property type="entry name" value="Autotransporter"/>
    <property type="match status" value="1"/>
</dbReference>
<dbReference type="InterPro" id="IPR011050">
    <property type="entry name" value="Pectin_lyase_fold/virulence"/>
</dbReference>
<evidence type="ECO:0000259" key="2">
    <source>
        <dbReference type="PROSITE" id="PS51208"/>
    </source>
</evidence>
<dbReference type="InterPro" id="IPR005546">
    <property type="entry name" value="Autotransporte_beta"/>
</dbReference>
<dbReference type="Proteomes" id="UP001549204">
    <property type="component" value="Unassembled WGS sequence"/>
</dbReference>
<dbReference type="PANTHER" id="PTHR35037">
    <property type="entry name" value="C-TERMINAL REGION OF AIDA-LIKE PROTEIN"/>
    <property type="match status" value="1"/>
</dbReference>
<proteinExistence type="predicted"/>
<organism evidence="3 4">
    <name type="scientific">Mesorhizobium robiniae</name>
    <dbReference type="NCBI Taxonomy" id="559315"/>
    <lineage>
        <taxon>Bacteria</taxon>
        <taxon>Pseudomonadati</taxon>
        <taxon>Pseudomonadota</taxon>
        <taxon>Alphaproteobacteria</taxon>
        <taxon>Hyphomicrobiales</taxon>
        <taxon>Phyllobacteriaceae</taxon>
        <taxon>Mesorhizobium</taxon>
    </lineage>
</organism>